<comment type="caution">
    <text evidence="1">The sequence shown here is derived from an EMBL/GenBank/DDBJ whole genome shotgun (WGS) entry which is preliminary data.</text>
</comment>
<dbReference type="Proteomes" id="UP000789920">
    <property type="component" value="Unassembled WGS sequence"/>
</dbReference>
<feature type="non-terminal residue" evidence="1">
    <location>
        <position position="47"/>
    </location>
</feature>
<keyword evidence="2" id="KW-1185">Reference proteome</keyword>
<feature type="non-terminal residue" evidence="1">
    <location>
        <position position="1"/>
    </location>
</feature>
<sequence>KEDSIEGIYKTLKTCAMCRDFENGWRHWLVHNIGVSGFYNEKLMVTR</sequence>
<protein>
    <submittedName>
        <fullName evidence="1">25345_t:CDS:1</fullName>
    </submittedName>
</protein>
<reference evidence="1" key="1">
    <citation type="submission" date="2021-06" db="EMBL/GenBank/DDBJ databases">
        <authorList>
            <person name="Kallberg Y."/>
            <person name="Tangrot J."/>
            <person name="Rosling A."/>
        </authorList>
    </citation>
    <scope>NUCLEOTIDE SEQUENCE</scope>
    <source>
        <strain evidence="1">MA461A</strain>
    </source>
</reference>
<dbReference type="EMBL" id="CAJVQC010085100">
    <property type="protein sequence ID" value="CAG8821608.1"/>
    <property type="molecule type" value="Genomic_DNA"/>
</dbReference>
<proteinExistence type="predicted"/>
<gene>
    <name evidence="1" type="ORF">RPERSI_LOCUS25629</name>
</gene>
<accession>A0ACA9S1G7</accession>
<evidence type="ECO:0000313" key="2">
    <source>
        <dbReference type="Proteomes" id="UP000789920"/>
    </source>
</evidence>
<evidence type="ECO:0000313" key="1">
    <source>
        <dbReference type="EMBL" id="CAG8821608.1"/>
    </source>
</evidence>
<name>A0ACA9S1G7_9GLOM</name>
<organism evidence="1 2">
    <name type="scientific">Racocetra persica</name>
    <dbReference type="NCBI Taxonomy" id="160502"/>
    <lineage>
        <taxon>Eukaryota</taxon>
        <taxon>Fungi</taxon>
        <taxon>Fungi incertae sedis</taxon>
        <taxon>Mucoromycota</taxon>
        <taxon>Glomeromycotina</taxon>
        <taxon>Glomeromycetes</taxon>
        <taxon>Diversisporales</taxon>
        <taxon>Gigasporaceae</taxon>
        <taxon>Racocetra</taxon>
    </lineage>
</organism>